<dbReference type="Proteomes" id="UP000179920">
    <property type="component" value="Chromosome XIX"/>
</dbReference>
<sequence>MSTILDVLHTSYYAAIPRLLGSTTTQCWLPTSNTLLDSGDNDGTTLSLPPFSRQQEATLPTNGNSESTSYSEWDQTMSKIREAGKIVIDMDAICADLHGQLDKAIAEGGISTNLEGPCQRSRA</sequence>
<evidence type="ECO:0000313" key="2">
    <source>
        <dbReference type="EMBL" id="SAM85778.1"/>
    </source>
</evidence>
<protein>
    <submittedName>
        <fullName evidence="2">Uncharacterized protein</fullName>
    </submittedName>
</protein>
<organism evidence="2 3">
    <name type="scientific">Ustilago bromivora</name>
    <dbReference type="NCBI Taxonomy" id="307758"/>
    <lineage>
        <taxon>Eukaryota</taxon>
        <taxon>Fungi</taxon>
        <taxon>Dikarya</taxon>
        <taxon>Basidiomycota</taxon>
        <taxon>Ustilaginomycotina</taxon>
        <taxon>Ustilaginomycetes</taxon>
        <taxon>Ustilaginales</taxon>
        <taxon>Ustilaginaceae</taxon>
        <taxon>Ustilago</taxon>
    </lineage>
</organism>
<accession>A0A1K0GCJ3</accession>
<reference evidence="3" key="1">
    <citation type="submission" date="2016-04" db="EMBL/GenBank/DDBJ databases">
        <authorList>
            <person name="Guldener U."/>
            <person name="Guldener U."/>
        </authorList>
    </citation>
    <scope>NUCLEOTIDE SEQUENCE [LARGE SCALE GENOMIC DNA]</scope>
    <source>
        <strain evidence="3">UB2112</strain>
    </source>
</reference>
<evidence type="ECO:0000313" key="3">
    <source>
        <dbReference type="Proteomes" id="UP000179920"/>
    </source>
</evidence>
<name>A0A1K0GCJ3_9BASI</name>
<feature type="region of interest" description="Disordered" evidence="1">
    <location>
        <begin position="32"/>
        <end position="73"/>
    </location>
</feature>
<dbReference type="EMBL" id="LT558135">
    <property type="protein sequence ID" value="SAM85778.1"/>
    <property type="molecule type" value="Genomic_DNA"/>
</dbReference>
<proteinExistence type="predicted"/>
<evidence type="ECO:0000256" key="1">
    <source>
        <dbReference type="SAM" id="MobiDB-lite"/>
    </source>
</evidence>
<dbReference type="AlphaFoldDB" id="A0A1K0GCJ3"/>
<gene>
    <name evidence="2" type="ORF">UBRO_20179</name>
</gene>